<feature type="non-terminal residue" evidence="2">
    <location>
        <position position="1"/>
    </location>
</feature>
<dbReference type="EMBL" id="JXTC01000031">
    <property type="protein sequence ID" value="PON97506.1"/>
    <property type="molecule type" value="Genomic_DNA"/>
</dbReference>
<dbReference type="InParanoid" id="A0A2P5FIB1"/>
<keyword evidence="3" id="KW-1185">Reference proteome</keyword>
<organism evidence="2 3">
    <name type="scientific">Trema orientale</name>
    <name type="common">Charcoal tree</name>
    <name type="synonym">Celtis orientalis</name>
    <dbReference type="NCBI Taxonomy" id="63057"/>
    <lineage>
        <taxon>Eukaryota</taxon>
        <taxon>Viridiplantae</taxon>
        <taxon>Streptophyta</taxon>
        <taxon>Embryophyta</taxon>
        <taxon>Tracheophyta</taxon>
        <taxon>Spermatophyta</taxon>
        <taxon>Magnoliopsida</taxon>
        <taxon>eudicotyledons</taxon>
        <taxon>Gunneridae</taxon>
        <taxon>Pentapetalae</taxon>
        <taxon>rosids</taxon>
        <taxon>fabids</taxon>
        <taxon>Rosales</taxon>
        <taxon>Cannabaceae</taxon>
        <taxon>Trema</taxon>
    </lineage>
</organism>
<name>A0A2P5FIB1_TREOI</name>
<accession>A0A2P5FIB1</accession>
<dbReference type="OrthoDB" id="10392937at2759"/>
<feature type="region of interest" description="Disordered" evidence="1">
    <location>
        <begin position="138"/>
        <end position="162"/>
    </location>
</feature>
<evidence type="ECO:0000313" key="3">
    <source>
        <dbReference type="Proteomes" id="UP000237000"/>
    </source>
</evidence>
<proteinExistence type="predicted"/>
<sequence>PSSTAVISRKKSDGDVLRRNEIVTPRPGIVDGSLKHALGTNREGDLHGRTRAGAGAGIGVGIGIGIGMRRRRNLVTPDVANGESGLVNGDAGSKEALAVVLGDQTQQKMLSEDHVAAEGLGFPLGEYNRLDRSLREALEHGGDGRLPPSPSPSPLATGCSGFGVEKRKRKRLDLSWRHQTRER</sequence>
<gene>
    <name evidence="2" type="ORF">TorRG33x02_067080</name>
</gene>
<evidence type="ECO:0000256" key="1">
    <source>
        <dbReference type="SAM" id="MobiDB-lite"/>
    </source>
</evidence>
<dbReference type="AlphaFoldDB" id="A0A2P5FIB1"/>
<reference evidence="3" key="1">
    <citation type="submission" date="2016-06" db="EMBL/GenBank/DDBJ databases">
        <title>Parallel loss of symbiosis genes in relatives of nitrogen-fixing non-legume Parasponia.</title>
        <authorList>
            <person name="Van Velzen R."/>
            <person name="Holmer R."/>
            <person name="Bu F."/>
            <person name="Rutten L."/>
            <person name="Van Zeijl A."/>
            <person name="Liu W."/>
            <person name="Santuari L."/>
            <person name="Cao Q."/>
            <person name="Sharma T."/>
            <person name="Shen D."/>
            <person name="Roswanjaya Y."/>
            <person name="Wardhani T."/>
            <person name="Kalhor M.S."/>
            <person name="Jansen J."/>
            <person name="Van den Hoogen J."/>
            <person name="Gungor B."/>
            <person name="Hartog M."/>
            <person name="Hontelez J."/>
            <person name="Verver J."/>
            <person name="Yang W.-C."/>
            <person name="Schijlen E."/>
            <person name="Repin R."/>
            <person name="Schilthuizen M."/>
            <person name="Schranz E."/>
            <person name="Heidstra R."/>
            <person name="Miyata K."/>
            <person name="Fedorova E."/>
            <person name="Kohlen W."/>
            <person name="Bisseling T."/>
            <person name="Smit S."/>
            <person name="Geurts R."/>
        </authorList>
    </citation>
    <scope>NUCLEOTIDE SEQUENCE [LARGE SCALE GENOMIC DNA]</scope>
    <source>
        <strain evidence="3">cv. RG33-2</strain>
    </source>
</reference>
<comment type="caution">
    <text evidence="2">The sequence shown here is derived from an EMBL/GenBank/DDBJ whole genome shotgun (WGS) entry which is preliminary data.</text>
</comment>
<evidence type="ECO:0000313" key="2">
    <source>
        <dbReference type="EMBL" id="PON97506.1"/>
    </source>
</evidence>
<dbReference type="Proteomes" id="UP000237000">
    <property type="component" value="Unassembled WGS sequence"/>
</dbReference>
<protein>
    <submittedName>
        <fullName evidence="2">Uncharacterized protein</fullName>
    </submittedName>
</protein>